<name>A0A7S3BPD1_9VIRI</name>
<comment type="subcellular location">
    <subcellularLocation>
        <location evidence="7">Plastid</location>
        <location evidence="7">Chloroplast thylakoid membrane</location>
    </subcellularLocation>
</comment>
<dbReference type="InterPro" id="IPR001344">
    <property type="entry name" value="Chloro_AB-bd_pln"/>
</dbReference>
<dbReference type="GO" id="GO:0009523">
    <property type="term" value="C:photosystem II"/>
    <property type="evidence" value="ECO:0007669"/>
    <property type="project" value="UniProtKB-KW"/>
</dbReference>
<evidence type="ECO:0000313" key="9">
    <source>
        <dbReference type="EMBL" id="CAE0141493.1"/>
    </source>
</evidence>
<evidence type="ECO:0000256" key="4">
    <source>
        <dbReference type="ARBA" id="ARBA00022640"/>
    </source>
</evidence>
<gene>
    <name evidence="9" type="ORF">PSIN1315_LOCUS8403</name>
</gene>
<evidence type="ECO:0000256" key="8">
    <source>
        <dbReference type="SAM" id="MobiDB-lite"/>
    </source>
</evidence>
<dbReference type="AlphaFoldDB" id="A0A7S3BPD1"/>
<feature type="binding site" evidence="6">
    <location>
        <position position="200"/>
    </location>
    <ligand>
        <name>chlorophyll a</name>
        <dbReference type="ChEBI" id="CHEBI:58416"/>
        <label>1</label>
    </ligand>
</feature>
<proteinExistence type="inferred from homology"/>
<accession>A0A7S3BPD1</accession>
<keyword evidence="7" id="KW-0603">Photosystem I</keyword>
<dbReference type="GO" id="GO:0009535">
    <property type="term" value="C:chloroplast thylakoid membrane"/>
    <property type="evidence" value="ECO:0007669"/>
    <property type="project" value="UniProtKB-SubCell"/>
</dbReference>
<keyword evidence="7" id="KW-0604">Photosystem II</keyword>
<sequence>MRLRASMATKKAVQKKMASRKPQQGAGIAPQVSDEYQGYVFGLYPEWGTYPGSGDEVPGIPFDESKNAEREVIHGRFAMLGVTGAWAQENLGEGAWFNAGASCTPASCKIDYLGQEAFGNTDNAFWVILLAEIATFGYAEALRTGLVDNAFPELEQGDIYPGGRFDPLNNLGMGNLEELKLKELKHCRLAMFAWLGLIAQAFATNPNGPSDNVGPIANWSAHVADPSGVNIVSVFANR</sequence>
<protein>
    <recommendedName>
        <fullName evidence="7">Chlorophyll a-b binding protein, chloroplastic</fullName>
    </recommendedName>
</protein>
<keyword evidence="4 7" id="KW-0934">Plastid</keyword>
<dbReference type="GO" id="GO:0016168">
    <property type="term" value="F:chlorophyll binding"/>
    <property type="evidence" value="ECO:0007669"/>
    <property type="project" value="UniProtKB-KW"/>
</dbReference>
<feature type="binding site" evidence="6">
    <location>
        <position position="182"/>
    </location>
    <ligand>
        <name>chlorophyll a</name>
        <dbReference type="ChEBI" id="CHEBI:58416"/>
        <label>1</label>
    </ligand>
</feature>
<feature type="binding site" evidence="6">
    <location>
        <position position="188"/>
    </location>
    <ligand>
        <name>chlorophyll a</name>
        <dbReference type="ChEBI" id="CHEBI:58416"/>
        <label>1</label>
    </ligand>
</feature>
<dbReference type="Pfam" id="PF00504">
    <property type="entry name" value="Chloroa_b-bind"/>
    <property type="match status" value="1"/>
</dbReference>
<dbReference type="InterPro" id="IPR022796">
    <property type="entry name" value="Chloroa_b-bind"/>
</dbReference>
<organism evidence="9">
    <name type="scientific">Prasinoderma singulare</name>
    <dbReference type="NCBI Taxonomy" id="676789"/>
    <lineage>
        <taxon>Eukaryota</taxon>
        <taxon>Viridiplantae</taxon>
        <taxon>Prasinodermophyta</taxon>
        <taxon>Prasinodermophyceae</taxon>
        <taxon>Prasinodermales</taxon>
        <taxon>Prasinodermaceae</taxon>
        <taxon>Prasinoderma</taxon>
    </lineage>
</organism>
<evidence type="ECO:0000256" key="5">
    <source>
        <dbReference type="ARBA" id="ARBA00022991"/>
    </source>
</evidence>
<evidence type="ECO:0000256" key="1">
    <source>
        <dbReference type="ARBA" id="ARBA00022494"/>
    </source>
</evidence>
<dbReference type="GO" id="GO:0009522">
    <property type="term" value="C:photosystem I"/>
    <property type="evidence" value="ECO:0007669"/>
    <property type="project" value="UniProtKB-KW"/>
</dbReference>
<feature type="binding site" evidence="6">
    <location>
        <position position="74"/>
    </location>
    <ligand>
        <name>chlorophyll a</name>
        <dbReference type="ChEBI" id="CHEBI:58416"/>
        <label>1</label>
    </ligand>
</feature>
<dbReference type="GO" id="GO:0009765">
    <property type="term" value="P:photosynthesis, light harvesting"/>
    <property type="evidence" value="ECO:0007669"/>
    <property type="project" value="InterPro"/>
</dbReference>
<feature type="binding site" evidence="6">
    <location>
        <position position="183"/>
    </location>
    <ligand>
        <name>chlorophyll a</name>
        <dbReference type="ChEBI" id="CHEBI:58416"/>
        <label>1</label>
    </ligand>
</feature>
<evidence type="ECO:0000256" key="7">
    <source>
        <dbReference type="RuleBase" id="RU363080"/>
    </source>
</evidence>
<feature type="binding site" evidence="6">
    <location>
        <position position="113"/>
    </location>
    <ligand>
        <name>chlorophyll a</name>
        <dbReference type="ChEBI" id="CHEBI:58416"/>
        <label>1</label>
    </ligand>
</feature>
<comment type="function">
    <text evidence="7">The light-harvesting complex (LHC) functions as a light receptor, it captures and delivers excitation energy to photosystems with which it is closely associated.</text>
</comment>
<keyword evidence="3 7" id="KW-0602">Photosynthesis</keyword>
<keyword evidence="7" id="KW-0793">Thylakoid</keyword>
<keyword evidence="2 7" id="KW-0150">Chloroplast</keyword>
<feature type="binding site" evidence="6">
    <location>
        <position position="71"/>
    </location>
    <ligand>
        <name>chlorophyll a</name>
        <dbReference type="ChEBI" id="CHEBI:58416"/>
        <label>1</label>
    </ligand>
</feature>
<dbReference type="EMBL" id="HBHY01013103">
    <property type="protein sequence ID" value="CAE0141493.1"/>
    <property type="molecule type" value="Transcribed_RNA"/>
</dbReference>
<feature type="binding site" description="axial binding residue" evidence="6">
    <location>
        <position position="76"/>
    </location>
    <ligand>
        <name>chlorophyll b</name>
        <dbReference type="ChEBI" id="CHEBI:61721"/>
        <label>1</label>
    </ligand>
    <ligandPart>
        <name>Mg</name>
        <dbReference type="ChEBI" id="CHEBI:25107"/>
    </ligandPart>
</feature>
<dbReference type="PANTHER" id="PTHR21649">
    <property type="entry name" value="CHLOROPHYLL A/B BINDING PROTEIN"/>
    <property type="match status" value="1"/>
</dbReference>
<reference evidence="9" key="1">
    <citation type="submission" date="2021-01" db="EMBL/GenBank/DDBJ databases">
        <authorList>
            <person name="Corre E."/>
            <person name="Pelletier E."/>
            <person name="Niang G."/>
            <person name="Scheremetjew M."/>
            <person name="Finn R."/>
            <person name="Kale V."/>
            <person name="Holt S."/>
            <person name="Cochrane G."/>
            <person name="Meng A."/>
            <person name="Brown T."/>
            <person name="Cohen L."/>
        </authorList>
    </citation>
    <scope>NUCLEOTIDE SEQUENCE</scope>
    <source>
        <strain evidence="9">RCC927</strain>
    </source>
</reference>
<evidence type="ECO:0000256" key="3">
    <source>
        <dbReference type="ARBA" id="ARBA00022531"/>
    </source>
</evidence>
<keyword evidence="5 7" id="KW-0157">Chromophore</keyword>
<feature type="binding site" evidence="6">
    <location>
        <position position="222"/>
    </location>
    <ligand>
        <name>chlorophyll a</name>
        <dbReference type="ChEBI" id="CHEBI:58416"/>
        <label>1</label>
    </ligand>
</feature>
<dbReference type="Gene3D" id="1.10.3460.10">
    <property type="entry name" value="Chlorophyll a/b binding protein domain"/>
    <property type="match status" value="1"/>
</dbReference>
<keyword evidence="1 6" id="KW-0148">Chlorophyll</keyword>
<feature type="region of interest" description="Disordered" evidence="8">
    <location>
        <begin position="1"/>
        <end position="29"/>
    </location>
</feature>
<comment type="similarity">
    <text evidence="7">Belongs to the light-harvesting chlorophyll a/b-binding (LHC) protein family.</text>
</comment>
<dbReference type="SUPFAM" id="SSF103511">
    <property type="entry name" value="Chlorophyll a-b binding protein"/>
    <property type="match status" value="1"/>
</dbReference>
<evidence type="ECO:0000256" key="6">
    <source>
        <dbReference type="PIRSR" id="PIRSR601344-1"/>
    </source>
</evidence>
<evidence type="ECO:0000256" key="2">
    <source>
        <dbReference type="ARBA" id="ARBA00022528"/>
    </source>
</evidence>